<evidence type="ECO:0000313" key="3">
    <source>
        <dbReference type="EMBL" id="CAG7823640.1"/>
    </source>
</evidence>
<dbReference type="GO" id="GO:0008270">
    <property type="term" value="F:zinc ion binding"/>
    <property type="evidence" value="ECO:0007669"/>
    <property type="project" value="UniProtKB-KW"/>
</dbReference>
<sequence>MYDVGASGINCALPENKNGHYFDLFKRMSLEFLKIPSAPKPLLNGYYCPSVKKKILDLICNSCGLYFVTKSSIKQHSKVHTNKPITNVPTATNGQDSEPEVVVESEDIFIIEDIDMWWAPEFVEKSANKISD</sequence>
<organism evidence="3 4">
    <name type="scientific">Allacma fusca</name>
    <dbReference type="NCBI Taxonomy" id="39272"/>
    <lineage>
        <taxon>Eukaryota</taxon>
        <taxon>Metazoa</taxon>
        <taxon>Ecdysozoa</taxon>
        <taxon>Arthropoda</taxon>
        <taxon>Hexapoda</taxon>
        <taxon>Collembola</taxon>
        <taxon>Symphypleona</taxon>
        <taxon>Sminthuridae</taxon>
        <taxon>Allacma</taxon>
    </lineage>
</organism>
<dbReference type="InterPro" id="IPR013087">
    <property type="entry name" value="Znf_C2H2_type"/>
</dbReference>
<dbReference type="OrthoDB" id="2433005at2759"/>
<accession>A0A8J2LK94</accession>
<name>A0A8J2LK94_9HEXA</name>
<keyword evidence="1" id="KW-0862">Zinc</keyword>
<dbReference type="PROSITE" id="PS00028">
    <property type="entry name" value="ZINC_FINGER_C2H2_1"/>
    <property type="match status" value="1"/>
</dbReference>
<gene>
    <name evidence="3" type="ORF">AFUS01_LOCUS33842</name>
</gene>
<comment type="caution">
    <text evidence="3">The sequence shown here is derived from an EMBL/GenBank/DDBJ whole genome shotgun (WGS) entry which is preliminary data.</text>
</comment>
<evidence type="ECO:0000256" key="1">
    <source>
        <dbReference type="PROSITE-ProRule" id="PRU00042"/>
    </source>
</evidence>
<proteinExistence type="predicted"/>
<evidence type="ECO:0000313" key="4">
    <source>
        <dbReference type="Proteomes" id="UP000708208"/>
    </source>
</evidence>
<protein>
    <recommendedName>
        <fullName evidence="2">C2H2-type domain-containing protein</fullName>
    </recommendedName>
</protein>
<keyword evidence="1" id="KW-0479">Metal-binding</keyword>
<reference evidence="3" key="1">
    <citation type="submission" date="2021-06" db="EMBL/GenBank/DDBJ databases">
        <authorList>
            <person name="Hodson N. C."/>
            <person name="Mongue J. A."/>
            <person name="Jaron S. K."/>
        </authorList>
    </citation>
    <scope>NUCLEOTIDE SEQUENCE</scope>
</reference>
<evidence type="ECO:0000259" key="2">
    <source>
        <dbReference type="PROSITE" id="PS50157"/>
    </source>
</evidence>
<dbReference type="EMBL" id="CAJVCH010530167">
    <property type="protein sequence ID" value="CAG7823640.1"/>
    <property type="molecule type" value="Genomic_DNA"/>
</dbReference>
<dbReference type="Proteomes" id="UP000708208">
    <property type="component" value="Unassembled WGS sequence"/>
</dbReference>
<feature type="domain" description="C2H2-type" evidence="2">
    <location>
        <begin position="58"/>
        <end position="85"/>
    </location>
</feature>
<keyword evidence="1" id="KW-0863">Zinc-finger</keyword>
<dbReference type="AlphaFoldDB" id="A0A8J2LK94"/>
<dbReference type="PROSITE" id="PS50157">
    <property type="entry name" value="ZINC_FINGER_C2H2_2"/>
    <property type="match status" value="1"/>
</dbReference>
<keyword evidence="4" id="KW-1185">Reference proteome</keyword>